<comment type="caution">
    <text evidence="3">The sequence shown here is derived from an EMBL/GenBank/DDBJ whole genome shotgun (WGS) entry which is preliminary data.</text>
</comment>
<dbReference type="SUPFAM" id="SSF55681">
    <property type="entry name" value="Class II aaRS and biotin synthetases"/>
    <property type="match status" value="1"/>
</dbReference>
<dbReference type="Pfam" id="PF03099">
    <property type="entry name" value="BPL_LplA_LipB"/>
    <property type="match status" value="1"/>
</dbReference>
<dbReference type="PANTHER" id="PTHR12835:SF5">
    <property type="entry name" value="BIOTIN--PROTEIN LIGASE"/>
    <property type="match status" value="1"/>
</dbReference>
<proteinExistence type="predicted"/>
<evidence type="ECO:0000256" key="1">
    <source>
        <dbReference type="SAM" id="MobiDB-lite"/>
    </source>
</evidence>
<dbReference type="AlphaFoldDB" id="A0A2N5J5X2"/>
<accession>A0A2N5J5X2</accession>
<dbReference type="InterPro" id="IPR004143">
    <property type="entry name" value="BPL_LPL_catalytic"/>
</dbReference>
<evidence type="ECO:0000313" key="4">
    <source>
        <dbReference type="Proteomes" id="UP000235034"/>
    </source>
</evidence>
<sequence length="343" mass="34502">MGIIGNDEARMPRTAQVADRVVFVGETGSTNTLARGLVASGELAGAAGVADAAGAVAGGSAASDHPYAAVVAADRQTAGRGRLDHTWESAPGESSTVSYVVTVPRALAVDETVNGWLQMTAGLATLDGLRTALAAVGAKPLHDAEDGGDGGDAPAVSADRLGLKWPNDIFVGDHKLGGILAELVPLPETAETGESGTGASGDGPSTETPDDAGRVAIVFGVGLNLAVPADRLPTPQATSLQLHYAPLPSGEELRDRIAAGTVAALRRRLAALAAGPRDAAAALRRETADACVTLGRRAVAHFTDGSTLEGEAVALNDDASLTIRDDAGVTHVVRTADVGVLPA</sequence>
<gene>
    <name evidence="3" type="ORF">Uis4E_0247</name>
</gene>
<dbReference type="Gene3D" id="3.30.930.10">
    <property type="entry name" value="Bira Bifunctional Protein, Domain 2"/>
    <property type="match status" value="1"/>
</dbReference>
<evidence type="ECO:0000259" key="2">
    <source>
        <dbReference type="Pfam" id="PF03099"/>
    </source>
</evidence>
<feature type="domain" description="BPL/LPL catalytic" evidence="2">
    <location>
        <begin position="69"/>
        <end position="191"/>
    </location>
</feature>
<dbReference type="InterPro" id="IPR045864">
    <property type="entry name" value="aa-tRNA-synth_II/BPL/LPL"/>
</dbReference>
<dbReference type="EMBL" id="NMWT01000002">
    <property type="protein sequence ID" value="PLS29610.1"/>
    <property type="molecule type" value="Genomic_DNA"/>
</dbReference>
<dbReference type="GO" id="GO:0004077">
    <property type="term" value="F:biotin--[biotin carboxyl-carrier protein] ligase activity"/>
    <property type="evidence" value="ECO:0007669"/>
    <property type="project" value="TreeGrafter"/>
</dbReference>
<name>A0A2N5J5X2_9BIFI</name>
<dbReference type="PANTHER" id="PTHR12835">
    <property type="entry name" value="BIOTIN PROTEIN LIGASE"/>
    <property type="match status" value="1"/>
</dbReference>
<dbReference type="GO" id="GO:0005737">
    <property type="term" value="C:cytoplasm"/>
    <property type="evidence" value="ECO:0007669"/>
    <property type="project" value="TreeGrafter"/>
</dbReference>
<reference evidence="3 4" key="1">
    <citation type="submission" date="2017-07" db="EMBL/GenBank/DDBJ databases">
        <title>Bifidobacterium novel species.</title>
        <authorList>
            <person name="Lugli G.A."/>
            <person name="Milani C."/>
            <person name="Duranti S."/>
            <person name="Mangifesta M."/>
        </authorList>
    </citation>
    <scope>NUCLEOTIDE SEQUENCE [LARGE SCALE GENOMIC DNA]</scope>
    <source>
        <strain evidence="3 4">77</strain>
    </source>
</reference>
<organism evidence="3 4">
    <name type="scientific">Bifidobacterium parmae</name>
    <dbReference type="NCBI Taxonomy" id="361854"/>
    <lineage>
        <taxon>Bacteria</taxon>
        <taxon>Bacillati</taxon>
        <taxon>Actinomycetota</taxon>
        <taxon>Actinomycetes</taxon>
        <taxon>Bifidobacteriales</taxon>
        <taxon>Bifidobacteriaceae</taxon>
        <taxon>Bifidobacterium</taxon>
    </lineage>
</organism>
<evidence type="ECO:0000313" key="3">
    <source>
        <dbReference type="EMBL" id="PLS29610.1"/>
    </source>
</evidence>
<dbReference type="Proteomes" id="UP000235034">
    <property type="component" value="Unassembled WGS sequence"/>
</dbReference>
<protein>
    <submittedName>
        <fullName evidence="3">Biotin-acetyl-CoA-carboxylase ligase</fullName>
    </submittedName>
</protein>
<keyword evidence="4" id="KW-1185">Reference proteome</keyword>
<feature type="region of interest" description="Disordered" evidence="1">
    <location>
        <begin position="190"/>
        <end position="211"/>
    </location>
</feature>
<dbReference type="Gene3D" id="2.30.30.100">
    <property type="match status" value="1"/>
</dbReference>
<keyword evidence="3" id="KW-0436">Ligase</keyword>